<evidence type="ECO:0000313" key="1">
    <source>
        <dbReference type="EMBL" id="QSO47514.1"/>
    </source>
</evidence>
<dbReference type="EMBL" id="CP071182">
    <property type="protein sequence ID" value="QSO47514.1"/>
    <property type="molecule type" value="Genomic_DNA"/>
</dbReference>
<dbReference type="KEGG" id="afx:JZ786_00105"/>
<keyword evidence="2" id="KW-1185">Reference proteome</keyword>
<reference evidence="1 2" key="1">
    <citation type="submission" date="2021-02" db="EMBL/GenBank/DDBJ databases">
        <title>Alicyclobacillus curvatus sp. nov. and Alicyclobacillus mengziensis sp. nov., two acidophilic bacteria isolated from acid mine drainage.</title>
        <authorList>
            <person name="Huang Y."/>
        </authorList>
    </citation>
    <scope>NUCLEOTIDE SEQUENCE [LARGE SCALE GENOMIC DNA]</scope>
    <source>
        <strain evidence="1 2">S30H14</strain>
    </source>
</reference>
<gene>
    <name evidence="1" type="ORF">JZ786_00105</name>
</gene>
<organism evidence="1 2">
    <name type="scientific">Alicyclobacillus mengziensis</name>
    <dbReference type="NCBI Taxonomy" id="2931921"/>
    <lineage>
        <taxon>Bacteria</taxon>
        <taxon>Bacillati</taxon>
        <taxon>Bacillota</taxon>
        <taxon>Bacilli</taxon>
        <taxon>Bacillales</taxon>
        <taxon>Alicyclobacillaceae</taxon>
        <taxon>Alicyclobacillus</taxon>
    </lineage>
</organism>
<dbReference type="AlphaFoldDB" id="A0A9X7VYR1"/>
<accession>A0A9X7VYR1</accession>
<dbReference type="Proteomes" id="UP000663505">
    <property type="component" value="Chromosome"/>
</dbReference>
<proteinExistence type="predicted"/>
<dbReference type="RefSeq" id="WP_206656859.1">
    <property type="nucleotide sequence ID" value="NZ_CP071182.1"/>
</dbReference>
<sequence length="84" mass="10125">MERELRANEFLREWDEWIDNGVPVANMGYLKDRNRGLITLFLDKVKQSHDPKYLPLLLKWEPIDYKKVRAMIRQVIGHLESCKR</sequence>
<evidence type="ECO:0000313" key="2">
    <source>
        <dbReference type="Proteomes" id="UP000663505"/>
    </source>
</evidence>
<protein>
    <submittedName>
        <fullName evidence="1">Uncharacterized protein</fullName>
    </submittedName>
</protein>
<name>A0A9X7VYR1_9BACL</name>